<dbReference type="AlphaFoldDB" id="A0A0A9FT40"/>
<reference evidence="1" key="1">
    <citation type="submission" date="2014-09" db="EMBL/GenBank/DDBJ databases">
        <authorList>
            <person name="Magalhaes I.L.F."/>
            <person name="Oliveira U."/>
            <person name="Santos F.R."/>
            <person name="Vidigal T.H.D.A."/>
            <person name="Brescovit A.D."/>
            <person name="Santos A.J."/>
        </authorList>
    </citation>
    <scope>NUCLEOTIDE SEQUENCE</scope>
    <source>
        <tissue evidence="1">Shoot tissue taken approximately 20 cm above the soil surface</tissue>
    </source>
</reference>
<evidence type="ECO:0000313" key="1">
    <source>
        <dbReference type="EMBL" id="JAE16015.1"/>
    </source>
</evidence>
<dbReference type="EMBL" id="GBRH01181881">
    <property type="protein sequence ID" value="JAE16015.1"/>
    <property type="molecule type" value="Transcribed_RNA"/>
</dbReference>
<organism evidence="1">
    <name type="scientific">Arundo donax</name>
    <name type="common">Giant reed</name>
    <name type="synonym">Donax arundinaceus</name>
    <dbReference type="NCBI Taxonomy" id="35708"/>
    <lineage>
        <taxon>Eukaryota</taxon>
        <taxon>Viridiplantae</taxon>
        <taxon>Streptophyta</taxon>
        <taxon>Embryophyta</taxon>
        <taxon>Tracheophyta</taxon>
        <taxon>Spermatophyta</taxon>
        <taxon>Magnoliopsida</taxon>
        <taxon>Liliopsida</taxon>
        <taxon>Poales</taxon>
        <taxon>Poaceae</taxon>
        <taxon>PACMAD clade</taxon>
        <taxon>Arundinoideae</taxon>
        <taxon>Arundineae</taxon>
        <taxon>Arundo</taxon>
    </lineage>
</organism>
<protein>
    <submittedName>
        <fullName evidence="1">Uncharacterized protein</fullName>
    </submittedName>
</protein>
<proteinExistence type="predicted"/>
<sequence>MKWLSFKDSLLDIINCNIAPVPKEHLTVRN</sequence>
<reference evidence="1" key="2">
    <citation type="journal article" date="2015" name="Data Brief">
        <title>Shoot transcriptome of the giant reed, Arundo donax.</title>
        <authorList>
            <person name="Barrero R.A."/>
            <person name="Guerrero F.D."/>
            <person name="Moolhuijzen P."/>
            <person name="Goolsby J.A."/>
            <person name="Tidwell J."/>
            <person name="Bellgard S.E."/>
            <person name="Bellgard M.I."/>
        </authorList>
    </citation>
    <scope>NUCLEOTIDE SEQUENCE</scope>
    <source>
        <tissue evidence="1">Shoot tissue taken approximately 20 cm above the soil surface</tissue>
    </source>
</reference>
<name>A0A0A9FT40_ARUDO</name>
<accession>A0A0A9FT40</accession>